<evidence type="ECO:0000313" key="2">
    <source>
        <dbReference type="EMBL" id="HGQ64047.1"/>
    </source>
</evidence>
<dbReference type="AlphaFoldDB" id="A0A7C4NLX0"/>
<comment type="caution">
    <text evidence="2">The sequence shown here is derived from an EMBL/GenBank/DDBJ whole genome shotgun (WGS) entry which is preliminary data.</text>
</comment>
<dbReference type="EMBL" id="DTCK01000041">
    <property type="protein sequence ID" value="HGQ36557.1"/>
    <property type="molecule type" value="Genomic_DNA"/>
</dbReference>
<evidence type="ECO:0000313" key="1">
    <source>
        <dbReference type="EMBL" id="HGQ36557.1"/>
    </source>
</evidence>
<sequence length="78" mass="9072">MSNIIDLTRENTTCIEHPIVKLVRLLNDISSKEIQVIVSKDDIPSIKILEIIAEKMRFKITDVYEDDEVIKVKFVKEN</sequence>
<proteinExistence type="predicted"/>
<gene>
    <name evidence="2" type="ORF">ENU08_02230</name>
    <name evidence="1" type="ORF">ENU41_07810</name>
</gene>
<reference evidence="2" key="1">
    <citation type="journal article" date="2020" name="mSystems">
        <title>Genome- and Community-Level Interaction Insights into Carbon Utilization and Element Cycling Functions of Hydrothermarchaeota in Hydrothermal Sediment.</title>
        <authorList>
            <person name="Zhou Z."/>
            <person name="Liu Y."/>
            <person name="Xu W."/>
            <person name="Pan J."/>
            <person name="Luo Z.H."/>
            <person name="Li M."/>
        </authorList>
    </citation>
    <scope>NUCLEOTIDE SEQUENCE [LARGE SCALE GENOMIC DNA]</scope>
    <source>
        <strain evidence="2">SpSt-637</strain>
        <strain evidence="1">SpSt-667</strain>
    </source>
</reference>
<evidence type="ECO:0008006" key="3">
    <source>
        <dbReference type="Google" id="ProtNLM"/>
    </source>
</evidence>
<accession>A0A7C4NLX0</accession>
<name>A0A7C4NLX0_9CREN</name>
<protein>
    <recommendedName>
        <fullName evidence="3">Sulfurtransferase TusA family protein</fullName>
    </recommendedName>
</protein>
<organism evidence="2">
    <name type="scientific">Ignisphaera aggregans</name>
    <dbReference type="NCBI Taxonomy" id="334771"/>
    <lineage>
        <taxon>Archaea</taxon>
        <taxon>Thermoproteota</taxon>
        <taxon>Thermoprotei</taxon>
        <taxon>Desulfurococcales</taxon>
        <taxon>Desulfurococcaceae</taxon>
        <taxon>Ignisphaera</taxon>
    </lineage>
</organism>
<dbReference type="EMBL" id="DTBD01000016">
    <property type="protein sequence ID" value="HGQ64047.1"/>
    <property type="molecule type" value="Genomic_DNA"/>
</dbReference>